<dbReference type="OMA" id="FRLKMRP"/>
<dbReference type="PANTHER" id="PTHR34133:SF8">
    <property type="entry name" value="OS07G0633000 PROTEIN"/>
    <property type="match status" value="1"/>
</dbReference>
<dbReference type="AlphaFoldDB" id="A0A7N0VKH3"/>
<protein>
    <recommendedName>
        <fullName evidence="4">DUF1997 family protein</fullName>
    </recommendedName>
</protein>
<evidence type="ECO:0000313" key="2">
    <source>
        <dbReference type="EnsemblPlants" id="Kaladp1222s0079.1.v1.1"/>
    </source>
</evidence>
<accession>A0A7N0VKH3</accession>
<organism evidence="2 3">
    <name type="scientific">Kalanchoe fedtschenkoi</name>
    <name type="common">Lavender scallops</name>
    <name type="synonym">South American air plant</name>
    <dbReference type="NCBI Taxonomy" id="63787"/>
    <lineage>
        <taxon>Eukaryota</taxon>
        <taxon>Viridiplantae</taxon>
        <taxon>Streptophyta</taxon>
        <taxon>Embryophyta</taxon>
        <taxon>Tracheophyta</taxon>
        <taxon>Spermatophyta</taxon>
        <taxon>Magnoliopsida</taxon>
        <taxon>eudicotyledons</taxon>
        <taxon>Gunneridae</taxon>
        <taxon>Pentapetalae</taxon>
        <taxon>Saxifragales</taxon>
        <taxon>Crassulaceae</taxon>
        <taxon>Kalanchoe</taxon>
    </lineage>
</organism>
<proteinExistence type="predicted"/>
<evidence type="ECO:0000313" key="3">
    <source>
        <dbReference type="Proteomes" id="UP000594263"/>
    </source>
</evidence>
<dbReference type="Gramene" id="Kaladp1222s0079.1.v1.1">
    <property type="protein sequence ID" value="Kaladp1222s0079.1.v1.1"/>
    <property type="gene ID" value="Kaladp1222s0079.v1.1"/>
</dbReference>
<reference evidence="2" key="1">
    <citation type="submission" date="2021-01" db="UniProtKB">
        <authorList>
            <consortium name="EnsemblPlants"/>
        </authorList>
    </citation>
    <scope>IDENTIFICATION</scope>
</reference>
<name>A0A7N0VKH3_KALFE</name>
<sequence length="281" mass="31671">MPAAEITCATSSMYQRAAPPSSSSSSTVFALDKQWRNLPARSPSSSSFTQHLRLHTPTRSSTFKPTSQKPIRNQMAKPSTYSSSISTDIPLYESPGASFDEYLEDKPRVFKAIFPDKRRSERLNEEDWRIQMLPIQFLFLTVWPVIDMRLRCKCQGADYPPGVPSEITKVLELDIIKWELLGLDDVLKPSQFSLGVRGALYPDRRGKRSRLKGQLEMNISFVLPPALQLVPQDVLRNVAEAVLKNLVENMKHKVNGSLLADYSKFRGARPSSLVSFHSGEE</sequence>
<dbReference type="PANTHER" id="PTHR34133">
    <property type="entry name" value="OS07G0633000 PROTEIN"/>
    <property type="match status" value="1"/>
</dbReference>
<dbReference type="EnsemblPlants" id="Kaladp1222s0079.1.v1.1">
    <property type="protein sequence ID" value="Kaladp1222s0079.1.v1.1"/>
    <property type="gene ID" value="Kaladp1222s0079.v1.1"/>
</dbReference>
<feature type="compositionally biased region" description="Polar residues" evidence="1">
    <location>
        <begin position="57"/>
        <end position="84"/>
    </location>
</feature>
<evidence type="ECO:0000256" key="1">
    <source>
        <dbReference type="SAM" id="MobiDB-lite"/>
    </source>
</evidence>
<keyword evidence="3" id="KW-1185">Reference proteome</keyword>
<evidence type="ECO:0008006" key="4">
    <source>
        <dbReference type="Google" id="ProtNLM"/>
    </source>
</evidence>
<dbReference type="Proteomes" id="UP000594263">
    <property type="component" value="Unplaced"/>
</dbReference>
<feature type="region of interest" description="Disordered" evidence="1">
    <location>
        <begin position="40"/>
        <end position="84"/>
    </location>
</feature>
<dbReference type="Pfam" id="PF09366">
    <property type="entry name" value="DUF1997"/>
    <property type="match status" value="1"/>
</dbReference>
<dbReference type="InterPro" id="IPR018971">
    <property type="entry name" value="DUF1997"/>
</dbReference>